<name>A0A0G1F9F0_9BACT</name>
<evidence type="ECO:0000313" key="2">
    <source>
        <dbReference type="EMBL" id="KKS91736.1"/>
    </source>
</evidence>
<dbReference type="EMBL" id="LCFK01000062">
    <property type="protein sequence ID" value="KKS91736.1"/>
    <property type="molecule type" value="Genomic_DNA"/>
</dbReference>
<protein>
    <submittedName>
        <fullName evidence="2">Uncharacterized protein</fullName>
    </submittedName>
</protein>
<sequence length="152" mass="15396">MALASITVKLPVLVTEGGGVEGETLGEIDDEGLAELDGESEGELDDEGVKSVKIIQDIAPSSRLVADVQVLVAVPAVVEVAVLKPKAPPSTSRSSVSPDHVSCPPVAPARPITAIIPPPAAIVVEPVVSGSVASMSVESSLPAEEYAPSETL</sequence>
<comment type="caution">
    <text evidence="2">The sequence shown here is derived from an EMBL/GenBank/DDBJ whole genome shotgun (WGS) entry which is preliminary data.</text>
</comment>
<proteinExistence type="predicted"/>
<accession>A0A0G1F9F0</accession>
<evidence type="ECO:0000256" key="1">
    <source>
        <dbReference type="SAM" id="MobiDB-lite"/>
    </source>
</evidence>
<dbReference type="AlphaFoldDB" id="A0A0G1F9F0"/>
<evidence type="ECO:0000313" key="3">
    <source>
        <dbReference type="Proteomes" id="UP000033980"/>
    </source>
</evidence>
<organism evidence="2 3">
    <name type="scientific">Candidatus Collierbacteria bacterium GW2011_GWC2_43_12</name>
    <dbReference type="NCBI Taxonomy" id="1618390"/>
    <lineage>
        <taxon>Bacteria</taxon>
        <taxon>Candidatus Collieribacteriota</taxon>
    </lineage>
</organism>
<reference evidence="2 3" key="1">
    <citation type="journal article" date="2015" name="Nature">
        <title>rRNA introns, odd ribosomes, and small enigmatic genomes across a large radiation of phyla.</title>
        <authorList>
            <person name="Brown C.T."/>
            <person name="Hug L.A."/>
            <person name="Thomas B.C."/>
            <person name="Sharon I."/>
            <person name="Castelle C.J."/>
            <person name="Singh A."/>
            <person name="Wilkins M.J."/>
            <person name="Williams K.H."/>
            <person name="Banfield J.F."/>
        </authorList>
    </citation>
    <scope>NUCLEOTIDE SEQUENCE [LARGE SCALE GENOMIC DNA]</scope>
</reference>
<feature type="region of interest" description="Disordered" evidence="1">
    <location>
        <begin position="85"/>
        <end position="104"/>
    </location>
</feature>
<gene>
    <name evidence="2" type="ORF">UV68_C0062G0004</name>
</gene>
<dbReference type="Proteomes" id="UP000033980">
    <property type="component" value="Unassembled WGS sequence"/>
</dbReference>